<evidence type="ECO:0000259" key="1">
    <source>
        <dbReference type="Pfam" id="PF00376"/>
    </source>
</evidence>
<evidence type="ECO:0000313" key="3">
    <source>
        <dbReference type="Proteomes" id="UP000547674"/>
    </source>
</evidence>
<dbReference type="EMBL" id="JABDJR010000620">
    <property type="protein sequence ID" value="NNF08144.1"/>
    <property type="molecule type" value="Genomic_DNA"/>
</dbReference>
<dbReference type="GO" id="GO:0003677">
    <property type="term" value="F:DNA binding"/>
    <property type="evidence" value="ECO:0007669"/>
    <property type="project" value="InterPro"/>
</dbReference>
<name>A0A7Y2EAB1_UNCEI</name>
<dbReference type="GO" id="GO:0006355">
    <property type="term" value="P:regulation of DNA-templated transcription"/>
    <property type="evidence" value="ECO:0007669"/>
    <property type="project" value="InterPro"/>
</dbReference>
<gene>
    <name evidence="2" type="ORF">HKN21_15375</name>
</gene>
<dbReference type="Pfam" id="PF00376">
    <property type="entry name" value="MerR"/>
    <property type="match status" value="1"/>
</dbReference>
<feature type="domain" description="HTH merR-type" evidence="1">
    <location>
        <begin position="10"/>
        <end position="45"/>
    </location>
</feature>
<comment type="caution">
    <text evidence="2">The sequence shown here is derived from an EMBL/GenBank/DDBJ whole genome shotgun (WGS) entry which is preliminary data.</text>
</comment>
<organism evidence="2 3">
    <name type="scientific">Eiseniibacteriota bacterium</name>
    <dbReference type="NCBI Taxonomy" id="2212470"/>
    <lineage>
        <taxon>Bacteria</taxon>
        <taxon>Candidatus Eiseniibacteriota</taxon>
    </lineage>
</organism>
<dbReference type="InterPro" id="IPR000551">
    <property type="entry name" value="MerR-type_HTH_dom"/>
</dbReference>
<protein>
    <recommendedName>
        <fullName evidence="1">HTH merR-type domain-containing protein</fullName>
    </recommendedName>
</protein>
<reference evidence="2 3" key="1">
    <citation type="submission" date="2020-03" db="EMBL/GenBank/DDBJ databases">
        <title>Metabolic flexibility allows generalist bacteria to become dominant in a frequently disturbed ecosystem.</title>
        <authorList>
            <person name="Chen Y.-J."/>
            <person name="Leung P.M."/>
            <person name="Bay S.K."/>
            <person name="Hugenholtz P."/>
            <person name="Kessler A.J."/>
            <person name="Shelley G."/>
            <person name="Waite D.W."/>
            <person name="Cook P.L."/>
            <person name="Greening C."/>
        </authorList>
    </citation>
    <scope>NUCLEOTIDE SEQUENCE [LARGE SCALE GENOMIC DNA]</scope>
    <source>
        <strain evidence="2">SS_bin_28</strain>
    </source>
</reference>
<dbReference type="AlphaFoldDB" id="A0A7Y2EAB1"/>
<dbReference type="Gene3D" id="1.10.1660.10">
    <property type="match status" value="1"/>
</dbReference>
<dbReference type="SUPFAM" id="SSF46955">
    <property type="entry name" value="Putative DNA-binding domain"/>
    <property type="match status" value="1"/>
</dbReference>
<proteinExistence type="predicted"/>
<dbReference type="InterPro" id="IPR009061">
    <property type="entry name" value="DNA-bd_dom_put_sf"/>
</dbReference>
<accession>A0A7Y2EAB1</accession>
<dbReference type="Proteomes" id="UP000547674">
    <property type="component" value="Unassembled WGS sequence"/>
</dbReference>
<sequence length="76" mass="8946">MTEENAKRLSTKEVAELAGVHRNTIMRWLEKGWIHEPDRDWRGWRAWTSDEAISVKAFKERIVPAPHKQQQQLPLG</sequence>
<evidence type="ECO:0000313" key="2">
    <source>
        <dbReference type="EMBL" id="NNF08144.1"/>
    </source>
</evidence>